<keyword evidence="6" id="KW-1185">Reference proteome</keyword>
<feature type="transmembrane region" description="Helical" evidence="4">
    <location>
        <begin position="6"/>
        <end position="25"/>
    </location>
</feature>
<feature type="transmembrane region" description="Helical" evidence="4">
    <location>
        <begin position="115"/>
        <end position="132"/>
    </location>
</feature>
<evidence type="ECO:0000256" key="2">
    <source>
        <dbReference type="ARBA" id="ARBA00022989"/>
    </source>
</evidence>
<dbReference type="GO" id="GO:0015095">
    <property type="term" value="F:magnesium ion transmembrane transporter activity"/>
    <property type="evidence" value="ECO:0007669"/>
    <property type="project" value="UniProtKB-UniRule"/>
</dbReference>
<dbReference type="PANTHER" id="PTHR12570:SF20">
    <property type="entry name" value="MAGNESIUM TRANSPORTER NIPA1-RELATED"/>
    <property type="match status" value="1"/>
</dbReference>
<accession>A0A9D3W204</accession>
<dbReference type="GO" id="GO:0005769">
    <property type="term" value="C:early endosome"/>
    <property type="evidence" value="ECO:0007669"/>
    <property type="project" value="UniProtKB-SubCell"/>
</dbReference>
<protein>
    <recommendedName>
        <fullName evidence="4">Probable magnesium transporter</fullName>
    </recommendedName>
</protein>
<organism evidence="5 6">
    <name type="scientific">Gossypium stocksii</name>
    <dbReference type="NCBI Taxonomy" id="47602"/>
    <lineage>
        <taxon>Eukaryota</taxon>
        <taxon>Viridiplantae</taxon>
        <taxon>Streptophyta</taxon>
        <taxon>Embryophyta</taxon>
        <taxon>Tracheophyta</taxon>
        <taxon>Spermatophyta</taxon>
        <taxon>Magnoliopsida</taxon>
        <taxon>eudicotyledons</taxon>
        <taxon>Gunneridae</taxon>
        <taxon>Pentapetalae</taxon>
        <taxon>rosids</taxon>
        <taxon>malvids</taxon>
        <taxon>Malvales</taxon>
        <taxon>Malvaceae</taxon>
        <taxon>Malvoideae</taxon>
        <taxon>Gossypium</taxon>
    </lineage>
</organism>
<evidence type="ECO:0000313" key="6">
    <source>
        <dbReference type="Proteomes" id="UP000828251"/>
    </source>
</evidence>
<keyword evidence="4" id="KW-1003">Cell membrane</keyword>
<reference evidence="5 6" key="1">
    <citation type="journal article" date="2021" name="Plant Biotechnol. J.">
        <title>Multi-omics assisted identification of the key and species-specific regulatory components of drought-tolerant mechanisms in Gossypium stocksii.</title>
        <authorList>
            <person name="Yu D."/>
            <person name="Ke L."/>
            <person name="Zhang D."/>
            <person name="Wu Y."/>
            <person name="Sun Y."/>
            <person name="Mei J."/>
            <person name="Sun J."/>
            <person name="Sun Y."/>
        </authorList>
    </citation>
    <scope>NUCLEOTIDE SEQUENCE [LARGE SCALE GENOMIC DNA]</scope>
    <source>
        <strain evidence="6">cv. E1</strain>
        <tissue evidence="5">Leaf</tissue>
    </source>
</reference>
<keyword evidence="4" id="KW-0406">Ion transport</keyword>
<keyword evidence="4" id="KW-0813">Transport</keyword>
<evidence type="ECO:0000256" key="3">
    <source>
        <dbReference type="ARBA" id="ARBA00023136"/>
    </source>
</evidence>
<evidence type="ECO:0000256" key="4">
    <source>
        <dbReference type="RuleBase" id="RU363078"/>
    </source>
</evidence>
<comment type="caution">
    <text evidence="5">The sequence shown here is derived from an EMBL/GenBank/DDBJ whole genome shotgun (WGS) entry which is preliminary data.</text>
</comment>
<name>A0A9D3W204_9ROSI</name>
<dbReference type="Pfam" id="PF05653">
    <property type="entry name" value="Mg_trans_NIPA"/>
    <property type="match status" value="2"/>
</dbReference>
<comment type="similarity">
    <text evidence="4">Belongs to the NIPA (TC 2.A.7) family.</text>
</comment>
<evidence type="ECO:0000256" key="1">
    <source>
        <dbReference type="ARBA" id="ARBA00022692"/>
    </source>
</evidence>
<gene>
    <name evidence="5" type="ORF">J1N35_011402</name>
</gene>
<evidence type="ECO:0000313" key="5">
    <source>
        <dbReference type="EMBL" id="KAH1107634.1"/>
    </source>
</evidence>
<comment type="subunit">
    <text evidence="4">Homodimer.</text>
</comment>
<dbReference type="AlphaFoldDB" id="A0A9D3W204"/>
<dbReference type="PANTHER" id="PTHR12570">
    <property type="match status" value="1"/>
</dbReference>
<sequence>MSMDNLHGLILAVSSSVFIGSSFIIKKQGLKKAGASGTKSQFLSFLSLRIFVDFDFVKIFELTFNFKCFFNGYLKILILGQGRHAYLYEPWWWAGMITMIIGEIVNFAAYAYAPAILVTPLGALSIIFRFNLKKLTYEERKAKLIERLHTLNSAARADSEEED</sequence>
<keyword evidence="2 4" id="KW-1133">Transmembrane helix</keyword>
<dbReference type="Proteomes" id="UP000828251">
    <property type="component" value="Unassembled WGS sequence"/>
</dbReference>
<comment type="subcellular location">
    <subcellularLocation>
        <location evidence="4">Cell membrane</location>
        <topology evidence="4">Multi-pass membrane protein</topology>
    </subcellularLocation>
    <subcellularLocation>
        <location evidence="4">Early endosome</location>
    </subcellularLocation>
</comment>
<comment type="caution">
    <text evidence="4">Lacks conserved residue(s) required for the propagation of feature annotation.</text>
</comment>
<proteinExistence type="inferred from homology"/>
<dbReference type="OrthoDB" id="6428174at2759"/>
<keyword evidence="4" id="KW-0967">Endosome</keyword>
<dbReference type="GO" id="GO:0005886">
    <property type="term" value="C:plasma membrane"/>
    <property type="evidence" value="ECO:0007669"/>
    <property type="project" value="UniProtKB-SubCell"/>
</dbReference>
<keyword evidence="4" id="KW-0460">Magnesium</keyword>
<dbReference type="EMBL" id="JAIQCV010000004">
    <property type="protein sequence ID" value="KAH1107634.1"/>
    <property type="molecule type" value="Genomic_DNA"/>
</dbReference>
<dbReference type="InterPro" id="IPR008521">
    <property type="entry name" value="Mg_trans_NIPA"/>
</dbReference>
<comment type="function">
    <text evidence="4">Acts as a Mg(2+) transporter. Can also transport other divalent cations such as Fe(2+), Sr(2+), Ba(2+), Mn(2+) and Co(2+) but to a much less extent than Mg(2+).</text>
</comment>
<keyword evidence="3 4" id="KW-0472">Membrane</keyword>
<feature type="transmembrane region" description="Helical" evidence="4">
    <location>
        <begin position="91"/>
        <end position="109"/>
    </location>
</feature>
<keyword evidence="1 4" id="KW-0812">Transmembrane</keyword>